<evidence type="ECO:0000313" key="3">
    <source>
        <dbReference type="Proteomes" id="UP000650467"/>
    </source>
</evidence>
<evidence type="ECO:0000256" key="1">
    <source>
        <dbReference type="SAM" id="MobiDB-lite"/>
    </source>
</evidence>
<accession>A0A835SH12</accession>
<dbReference type="Proteomes" id="UP000650467">
    <property type="component" value="Unassembled WGS sequence"/>
</dbReference>
<proteinExistence type="predicted"/>
<evidence type="ECO:0000313" key="2">
    <source>
        <dbReference type="EMBL" id="KAG2427072.1"/>
    </source>
</evidence>
<gene>
    <name evidence="2" type="ORF">HXX76_012586</name>
</gene>
<dbReference type="AlphaFoldDB" id="A0A835SH12"/>
<keyword evidence="3" id="KW-1185">Reference proteome</keyword>
<name>A0A835SH12_CHLIN</name>
<comment type="caution">
    <text evidence="2">The sequence shown here is derived from an EMBL/GenBank/DDBJ whole genome shotgun (WGS) entry which is preliminary data.</text>
</comment>
<feature type="compositionally biased region" description="Gly residues" evidence="1">
    <location>
        <begin position="132"/>
        <end position="149"/>
    </location>
</feature>
<evidence type="ECO:0008006" key="4">
    <source>
        <dbReference type="Google" id="ProtNLM"/>
    </source>
</evidence>
<protein>
    <recommendedName>
        <fullName evidence="4">Spermatogenesis-associated protein 17</fullName>
    </recommendedName>
</protein>
<reference evidence="2" key="1">
    <citation type="journal article" date="2020" name="bioRxiv">
        <title>Comparative genomics of Chlamydomonas.</title>
        <authorList>
            <person name="Craig R.J."/>
            <person name="Hasan A.R."/>
            <person name="Ness R.W."/>
            <person name="Keightley P.D."/>
        </authorList>
    </citation>
    <scope>NUCLEOTIDE SEQUENCE</scope>
    <source>
        <strain evidence="2">SAG 7.73</strain>
    </source>
</reference>
<dbReference type="OrthoDB" id="190375at2759"/>
<organism evidence="2 3">
    <name type="scientific">Chlamydomonas incerta</name>
    <dbReference type="NCBI Taxonomy" id="51695"/>
    <lineage>
        <taxon>Eukaryota</taxon>
        <taxon>Viridiplantae</taxon>
        <taxon>Chlorophyta</taxon>
        <taxon>core chlorophytes</taxon>
        <taxon>Chlorophyceae</taxon>
        <taxon>CS clade</taxon>
        <taxon>Chlamydomonadales</taxon>
        <taxon>Chlamydomonadaceae</taxon>
        <taxon>Chlamydomonas</taxon>
    </lineage>
</organism>
<feature type="region of interest" description="Disordered" evidence="1">
    <location>
        <begin position="126"/>
        <end position="192"/>
    </location>
</feature>
<dbReference type="EMBL" id="JAEHOC010000043">
    <property type="protein sequence ID" value="KAG2427072.1"/>
    <property type="molecule type" value="Genomic_DNA"/>
</dbReference>
<feature type="compositionally biased region" description="Gly residues" evidence="1">
    <location>
        <begin position="169"/>
        <end position="190"/>
    </location>
</feature>
<dbReference type="PROSITE" id="PS50096">
    <property type="entry name" value="IQ"/>
    <property type="match status" value="1"/>
</dbReference>
<sequence length="323" mass="35052">MATVIQRWWRGFYSRKHIHNYYARKRYLKQVKERNDHIRAELNLEAERAIIVQRQEAEERARKLFADKVSKLHHLVSTATQPGIFNSPYSVATGTLPVIMSQPVEEHLKGAMRQQLGPALEWLQAGKSGPQLGLGGSGRPERPGGGGGSPSTTGRLPPLRGDSRTQPAGPGGAGTGTGGGAGTGTGGAGGSLRRKSAKLAAEEIYPPVAVVAGKVVPARYTLRQASDYEAVRRAELLEDKIHRGEMLSAHPQAFTTALGPPRPPPLEAQTNRNLVPFADPYDPTVGLRGPRFTPDQQKVSTAAFSRYLKRKPVFDKNLATEAY</sequence>